<dbReference type="PANTHER" id="PTHR48007:SF4">
    <property type="entry name" value="LEUCINE-RICH REPEAT RECEPTOR-LIKE PROTEIN KINASE PXC1"/>
    <property type="match status" value="1"/>
</dbReference>
<dbReference type="GO" id="GO:0016020">
    <property type="term" value="C:membrane"/>
    <property type="evidence" value="ECO:0007669"/>
    <property type="project" value="UniProtKB-SubCell"/>
</dbReference>
<evidence type="ECO:0000256" key="3">
    <source>
        <dbReference type="ARBA" id="ARBA00022692"/>
    </source>
</evidence>
<feature type="non-terminal residue" evidence="9">
    <location>
        <position position="134"/>
    </location>
</feature>
<keyword evidence="2" id="KW-0433">Leucine-rich repeat</keyword>
<evidence type="ECO:0000256" key="4">
    <source>
        <dbReference type="ARBA" id="ARBA00022729"/>
    </source>
</evidence>
<sequence length="134" mass="14511">PQATEKEILLQFKGNITGDPCNSLASWVSNGNPCVDFSGLFCNPAGFVDKIILWNTSLAGVLAPILSCLKSLRVLTLFANKFEGNIPIEYAGLQTLWKINVSSNALSGSIPDFIGDLPSIRFFDLLKNDYGGEI</sequence>
<reference evidence="10" key="1">
    <citation type="submission" date="2016-04" db="EMBL/GenBank/DDBJ databases">
        <title>Cephalotus genome sequencing.</title>
        <authorList>
            <person name="Fukushima K."/>
            <person name="Hasebe M."/>
            <person name="Fang X."/>
        </authorList>
    </citation>
    <scope>NUCLEOTIDE SEQUENCE [LARGE SCALE GENOMIC DNA]</scope>
    <source>
        <strain evidence="10">cv. St1</strain>
    </source>
</reference>
<evidence type="ECO:0000256" key="7">
    <source>
        <dbReference type="ARBA" id="ARBA00023136"/>
    </source>
</evidence>
<dbReference type="PANTHER" id="PTHR48007">
    <property type="entry name" value="LEUCINE-RICH REPEAT RECEPTOR-LIKE PROTEIN KINASE PXC1"/>
    <property type="match status" value="1"/>
</dbReference>
<dbReference type="InParanoid" id="A0A1Q3D4G0"/>
<dbReference type="Pfam" id="PF08263">
    <property type="entry name" value="LRRNT_2"/>
    <property type="match status" value="1"/>
</dbReference>
<comment type="subcellular location">
    <subcellularLocation>
        <location evidence="1">Membrane</location>
        <topology evidence="1">Single-pass membrane protein</topology>
    </subcellularLocation>
</comment>
<evidence type="ECO:0000256" key="2">
    <source>
        <dbReference type="ARBA" id="ARBA00022614"/>
    </source>
</evidence>
<organism evidence="9 10">
    <name type="scientific">Cephalotus follicularis</name>
    <name type="common">Albany pitcher plant</name>
    <dbReference type="NCBI Taxonomy" id="3775"/>
    <lineage>
        <taxon>Eukaryota</taxon>
        <taxon>Viridiplantae</taxon>
        <taxon>Streptophyta</taxon>
        <taxon>Embryophyta</taxon>
        <taxon>Tracheophyta</taxon>
        <taxon>Spermatophyta</taxon>
        <taxon>Magnoliopsida</taxon>
        <taxon>eudicotyledons</taxon>
        <taxon>Gunneridae</taxon>
        <taxon>Pentapetalae</taxon>
        <taxon>rosids</taxon>
        <taxon>fabids</taxon>
        <taxon>Oxalidales</taxon>
        <taxon>Cephalotaceae</taxon>
        <taxon>Cephalotus</taxon>
    </lineage>
</organism>
<dbReference type="OrthoDB" id="1436446at2759"/>
<feature type="domain" description="Leucine-rich repeat-containing N-terminal plant-type" evidence="8">
    <location>
        <begin position="4"/>
        <end position="43"/>
    </location>
</feature>
<dbReference type="Proteomes" id="UP000187406">
    <property type="component" value="Unassembled WGS sequence"/>
</dbReference>
<accession>A0A1Q3D4G0</accession>
<protein>
    <submittedName>
        <fullName evidence="9">LRRNT_2 domain-containing protein</fullName>
    </submittedName>
</protein>
<keyword evidence="3" id="KW-0812">Transmembrane</keyword>
<name>A0A1Q3D4G0_CEPFO</name>
<evidence type="ECO:0000256" key="5">
    <source>
        <dbReference type="ARBA" id="ARBA00022737"/>
    </source>
</evidence>
<evidence type="ECO:0000259" key="8">
    <source>
        <dbReference type="Pfam" id="PF08263"/>
    </source>
</evidence>
<dbReference type="InterPro" id="IPR032675">
    <property type="entry name" value="LRR_dom_sf"/>
</dbReference>
<evidence type="ECO:0000313" key="9">
    <source>
        <dbReference type="EMBL" id="GAV87193.1"/>
    </source>
</evidence>
<gene>
    <name evidence="9" type="ORF">CFOL_v3_30619</name>
</gene>
<keyword evidence="7" id="KW-0472">Membrane</keyword>
<dbReference type="Pfam" id="PF00560">
    <property type="entry name" value="LRR_1"/>
    <property type="match status" value="1"/>
</dbReference>
<dbReference type="InterPro" id="IPR001611">
    <property type="entry name" value="Leu-rich_rpt"/>
</dbReference>
<dbReference type="AlphaFoldDB" id="A0A1Q3D4G0"/>
<dbReference type="FunFam" id="3.80.10.10:FF:000129">
    <property type="entry name" value="Leucine-rich repeat receptor-like kinase"/>
    <property type="match status" value="1"/>
</dbReference>
<dbReference type="InterPro" id="IPR013210">
    <property type="entry name" value="LRR_N_plant-typ"/>
</dbReference>
<keyword evidence="6" id="KW-1133">Transmembrane helix</keyword>
<feature type="non-terminal residue" evidence="9">
    <location>
        <position position="1"/>
    </location>
</feature>
<dbReference type="Gene3D" id="3.80.10.10">
    <property type="entry name" value="Ribonuclease Inhibitor"/>
    <property type="match status" value="1"/>
</dbReference>
<evidence type="ECO:0000256" key="1">
    <source>
        <dbReference type="ARBA" id="ARBA00004167"/>
    </source>
</evidence>
<proteinExistence type="predicted"/>
<keyword evidence="5" id="KW-0677">Repeat</keyword>
<dbReference type="EMBL" id="BDDD01004221">
    <property type="protein sequence ID" value="GAV87193.1"/>
    <property type="molecule type" value="Genomic_DNA"/>
</dbReference>
<keyword evidence="4" id="KW-0732">Signal</keyword>
<evidence type="ECO:0000256" key="6">
    <source>
        <dbReference type="ARBA" id="ARBA00022989"/>
    </source>
</evidence>
<dbReference type="STRING" id="3775.A0A1Q3D4G0"/>
<keyword evidence="10" id="KW-1185">Reference proteome</keyword>
<evidence type="ECO:0000313" key="10">
    <source>
        <dbReference type="Proteomes" id="UP000187406"/>
    </source>
</evidence>
<dbReference type="SUPFAM" id="SSF52058">
    <property type="entry name" value="L domain-like"/>
    <property type="match status" value="1"/>
</dbReference>
<dbReference type="InterPro" id="IPR046959">
    <property type="entry name" value="PRK1-6/SRF4-like"/>
</dbReference>
<comment type="caution">
    <text evidence="9">The sequence shown here is derived from an EMBL/GenBank/DDBJ whole genome shotgun (WGS) entry which is preliminary data.</text>
</comment>